<accession>A0AA46YIP8</accession>
<evidence type="ECO:0000313" key="2">
    <source>
        <dbReference type="EMBL" id="UYL65037.1"/>
    </source>
</evidence>
<organism evidence="2 3">
    <name type="scientific">Methanophagales virus PBV304</name>
    <dbReference type="NCBI Taxonomy" id="3071309"/>
    <lineage>
        <taxon>Viruses</taxon>
        <taxon>Varidnaviria</taxon>
        <taxon>Abadenavirae</taxon>
        <taxon>Produgelaviricota</taxon>
        <taxon>Belvinaviricetes</taxon>
        <taxon>Coyopavirales</taxon>
        <taxon>Chaacviridae</taxon>
        <taxon>Homochaacvirus</taxon>
        <taxon>Homochaacvirus pescaderoense</taxon>
    </lineage>
</organism>
<name>A0AA46YIP8_9VIRU</name>
<protein>
    <submittedName>
        <fullName evidence="2">Uncharacterized protein</fullName>
    </submittedName>
</protein>
<feature type="coiled-coil region" evidence="1">
    <location>
        <begin position="16"/>
        <end position="50"/>
    </location>
</feature>
<evidence type="ECO:0000256" key="1">
    <source>
        <dbReference type="SAM" id="Coils"/>
    </source>
</evidence>
<sequence length="52" mass="6168">MVVVIKEEYAGKVVKALVLKRRIRELERQIAELQRKKAKLEEEYEDLGINIE</sequence>
<dbReference type="Proteomes" id="UP001156239">
    <property type="component" value="Segment"/>
</dbReference>
<keyword evidence="3" id="KW-1185">Reference proteome</keyword>
<evidence type="ECO:0000313" key="3">
    <source>
        <dbReference type="Proteomes" id="UP001156239"/>
    </source>
</evidence>
<reference evidence="2 3" key="1">
    <citation type="submission" date="2022-09" db="EMBL/GenBank/DDBJ databases">
        <title>Evolutionary Diversification of Methanotrophic Ca. Methanophagales (ANME-1) and Their Expansive Virome.</title>
        <authorList>
            <person name="Laso-Perez R."/>
            <person name="Wu F."/>
            <person name="Cremiere A."/>
            <person name="Speth D.R."/>
            <person name="Magyar J.S."/>
            <person name="Krupovic M."/>
            <person name="Orphan V."/>
        </authorList>
    </citation>
    <scope>NUCLEOTIDE SEQUENCE [LARGE SCALE GENOMIC DNA]</scope>
    <source>
        <strain evidence="2">PBV304</strain>
    </source>
</reference>
<dbReference type="EMBL" id="OP548099">
    <property type="protein sequence ID" value="UYL65037.1"/>
    <property type="molecule type" value="Genomic_DNA"/>
</dbReference>
<keyword evidence="1" id="KW-0175">Coiled coil</keyword>
<gene>
    <name evidence="2" type="ORF">OBKJMPBA_00005</name>
</gene>
<proteinExistence type="predicted"/>